<dbReference type="Pfam" id="PF00593">
    <property type="entry name" value="TonB_dep_Rec_b-barrel"/>
    <property type="match status" value="1"/>
</dbReference>
<keyword evidence="3" id="KW-0406">Ion transport</keyword>
<organism evidence="10">
    <name type="scientific">hydrothermal vent metagenome</name>
    <dbReference type="NCBI Taxonomy" id="652676"/>
    <lineage>
        <taxon>unclassified sequences</taxon>
        <taxon>metagenomes</taxon>
        <taxon>ecological metagenomes</taxon>
    </lineage>
</organism>
<protein>
    <submittedName>
        <fullName evidence="10">Outer membrane TonB-dependent transporter, utilization system for glycans and polysaccharides (PUL), SusC family</fullName>
    </submittedName>
</protein>
<keyword evidence="3" id="KW-0410">Iron transport</keyword>
<evidence type="ECO:0000256" key="3">
    <source>
        <dbReference type="ARBA" id="ARBA00022496"/>
    </source>
</evidence>
<dbReference type="NCBIfam" id="TIGR04057">
    <property type="entry name" value="SusC_RagA_signa"/>
    <property type="match status" value="1"/>
</dbReference>
<dbReference type="InterPro" id="IPR023997">
    <property type="entry name" value="TonB-dep_OMP_SusC/RagA_CS"/>
</dbReference>
<dbReference type="AlphaFoldDB" id="A0A3B0UF59"/>
<dbReference type="Gene3D" id="2.170.130.10">
    <property type="entry name" value="TonB-dependent receptor, plug domain"/>
    <property type="match status" value="1"/>
</dbReference>
<accession>A0A3B0UF59</accession>
<dbReference type="EMBL" id="UOET01000398">
    <property type="protein sequence ID" value="VAW29661.1"/>
    <property type="molecule type" value="Genomic_DNA"/>
</dbReference>
<evidence type="ECO:0000256" key="1">
    <source>
        <dbReference type="ARBA" id="ARBA00004571"/>
    </source>
</evidence>
<name>A0A3B0UF59_9ZZZZ</name>
<dbReference type="InterPro" id="IPR036942">
    <property type="entry name" value="Beta-barrel_TonB_sf"/>
</dbReference>
<dbReference type="PROSITE" id="PS52016">
    <property type="entry name" value="TONB_DEPENDENT_REC_3"/>
    <property type="match status" value="1"/>
</dbReference>
<evidence type="ECO:0000256" key="2">
    <source>
        <dbReference type="ARBA" id="ARBA00022448"/>
    </source>
</evidence>
<dbReference type="GO" id="GO:0009279">
    <property type="term" value="C:cell outer membrane"/>
    <property type="evidence" value="ECO:0007669"/>
    <property type="project" value="UniProtKB-SubCell"/>
</dbReference>
<dbReference type="Pfam" id="PF07660">
    <property type="entry name" value="STN"/>
    <property type="match status" value="1"/>
</dbReference>
<evidence type="ECO:0000256" key="6">
    <source>
        <dbReference type="ARBA" id="ARBA00023077"/>
    </source>
</evidence>
<dbReference type="Pfam" id="PF07715">
    <property type="entry name" value="Plug"/>
    <property type="match status" value="1"/>
</dbReference>
<dbReference type="InterPro" id="IPR008969">
    <property type="entry name" value="CarboxyPept-like_regulatory"/>
</dbReference>
<evidence type="ECO:0000259" key="9">
    <source>
        <dbReference type="SMART" id="SM00965"/>
    </source>
</evidence>
<dbReference type="NCBIfam" id="TIGR04056">
    <property type="entry name" value="OMP_RagA_SusC"/>
    <property type="match status" value="1"/>
</dbReference>
<keyword evidence="8" id="KW-0998">Cell outer membrane</keyword>
<evidence type="ECO:0000256" key="8">
    <source>
        <dbReference type="ARBA" id="ARBA00023237"/>
    </source>
</evidence>
<dbReference type="InterPro" id="IPR011662">
    <property type="entry name" value="Secretin/TonB_short_N"/>
</dbReference>
<evidence type="ECO:0000256" key="5">
    <source>
        <dbReference type="ARBA" id="ARBA00023004"/>
    </source>
</evidence>
<dbReference type="InterPro" id="IPR039426">
    <property type="entry name" value="TonB-dep_rcpt-like"/>
</dbReference>
<keyword evidence="5" id="KW-0408">Iron</keyword>
<dbReference type="Gene3D" id="2.60.40.1120">
    <property type="entry name" value="Carboxypeptidase-like, regulatory domain"/>
    <property type="match status" value="1"/>
</dbReference>
<dbReference type="SUPFAM" id="SSF49464">
    <property type="entry name" value="Carboxypeptidase regulatory domain-like"/>
    <property type="match status" value="1"/>
</dbReference>
<keyword evidence="2" id="KW-0813">Transport</keyword>
<comment type="subcellular location">
    <subcellularLocation>
        <location evidence="1">Cell outer membrane</location>
        <topology evidence="1">Multi-pass membrane protein</topology>
    </subcellularLocation>
</comment>
<feature type="domain" description="Secretin/TonB short N-terminal" evidence="9">
    <location>
        <begin position="48"/>
        <end position="99"/>
    </location>
</feature>
<dbReference type="InterPro" id="IPR000531">
    <property type="entry name" value="Beta-barrel_TonB"/>
</dbReference>
<gene>
    <name evidence="10" type="ORF">MNBD_BACTEROID07-1140</name>
</gene>
<keyword evidence="4" id="KW-0812">Transmembrane</keyword>
<keyword evidence="6" id="KW-0798">TonB box</keyword>
<proteinExistence type="predicted"/>
<evidence type="ECO:0000313" key="10">
    <source>
        <dbReference type="EMBL" id="VAW29661.1"/>
    </source>
</evidence>
<reference evidence="10" key="1">
    <citation type="submission" date="2018-06" db="EMBL/GenBank/DDBJ databases">
        <authorList>
            <person name="Zhirakovskaya E."/>
        </authorList>
    </citation>
    <scope>NUCLEOTIDE SEQUENCE</scope>
</reference>
<dbReference type="InterPro" id="IPR037066">
    <property type="entry name" value="Plug_dom_sf"/>
</dbReference>
<dbReference type="SMART" id="SM00965">
    <property type="entry name" value="STN"/>
    <property type="match status" value="1"/>
</dbReference>
<dbReference type="Pfam" id="PF13715">
    <property type="entry name" value="CarbopepD_reg_2"/>
    <property type="match status" value="1"/>
</dbReference>
<evidence type="ECO:0000256" key="4">
    <source>
        <dbReference type="ARBA" id="ARBA00022692"/>
    </source>
</evidence>
<sequence>MKLTFILVLLNVLTLSAKTYSQETLLSIDLKDASIQQVLDDISSQSQFTFAWSSQFVDLNSKVNIRVKRSTVDNILKKLFKNSGVNYKIIGKKVVLTPAGKKMKREAQPNLIKVSGTVKAKDGSTLPGVSVYIKGTTGIGTTTDLNGKYSIRLPKGSTLVFSYVGYKTQEYNFPAGSAAVITKNIVLRENVQSLKEFVVVGYGVQRKSNVTGAISTIKATDISNLPVTRVDEALAGQAAGVQVNQTTGQPGESVKVRIRGIGTINNNAPLYIVDGVPTKDITGILSPDDIESITILKDAASAAIYGARAGNGVVIIKTKQGISQKPVISYNAYFGIQTHGHLTPMANTNQYVDIYNQAAAADGRAPIPKSILPQLSNTNWLKSIFRPAMITSHQISFSGGTKKSTYLLSMGYLKQEGIILNSGYEKVNLRINISSHLSDKIVIGTNMILTSSNQNLIGGSGDGYGGNGGSVVRYAFFRTPATPVYNTDGSYMDLPNFKGYSRAGLNTWFGDGYNPVGLAKKYDWTVKNYRAFGNIFLNWDILPGLKFRSNIGGDMIIADEKRFNENWGTDNRINSPNSLNKKMGVDFTWDWTNTLTYKKAFNKKNTLSVLTGTEAIKNTNHQQWGSDRDFPDQALYLRYLGNGLTLNKGAGETKTGWSLLSAFSRVNYNYDSRFLFEAIVRADGSSRFAPGHRWGVFYAGSFGWNIEKESFLSNVKWLNQLKLRMSFGQAGNQDIGLYNYLSIISPGYNYPTGGVVYNGDVVSSLGNINTTWETSTTYDIGTDLAFFNNKLSMTMDYYWRYTTNMLVPVPLPPSGGSASPPFVNAGEVLNQGFEAEISWRQSKANFKYEISGNISVLKNEVLKLGGGRPIDAGRVDNGIFATRTEVGYPIGSFYMYQMVGIFQNALDVFSSPYQGPGIKPGDVKFKDQNGDNVINAKDRVHVGSAIPKLLYGLTFNFSWKNFDLSLFFQGVYGNKIYMQINQDIEGFYRGFNVTKRFYDHHWTGEGSTNKYPRASWIGATNNKIASTRFLESGSYLRVKNLTLGYKIPFGKSSWVKKLRVYISVQNALTFTKYPGLDPEMYNSNNLKGEKVHNPDLASGIDWGTYPVPRIYTMGVNFNF</sequence>
<keyword evidence="7" id="KW-0472">Membrane</keyword>
<dbReference type="InterPro" id="IPR023996">
    <property type="entry name" value="TonB-dep_OMP_SusC/RagA"/>
</dbReference>
<evidence type="ECO:0000256" key="7">
    <source>
        <dbReference type="ARBA" id="ARBA00023136"/>
    </source>
</evidence>
<dbReference type="SUPFAM" id="SSF56935">
    <property type="entry name" value="Porins"/>
    <property type="match status" value="1"/>
</dbReference>
<dbReference type="GO" id="GO:0006826">
    <property type="term" value="P:iron ion transport"/>
    <property type="evidence" value="ECO:0007669"/>
    <property type="project" value="UniProtKB-KW"/>
</dbReference>
<dbReference type="Gene3D" id="2.40.170.20">
    <property type="entry name" value="TonB-dependent receptor, beta-barrel domain"/>
    <property type="match status" value="1"/>
</dbReference>
<dbReference type="InterPro" id="IPR012910">
    <property type="entry name" value="Plug_dom"/>
</dbReference>